<comment type="subunit">
    <text evidence="3">Homotrimer.</text>
</comment>
<protein>
    <recommendedName>
        <fullName evidence="8">2-dehydro-3-deoxyphosphogluconate aldolase</fullName>
    </recommendedName>
</protein>
<sequence>MTHSVREELVRTRLVAVIRAATPAAAEGAARAVVRGGIRLVEVTFTVPDAPSVMRALADCGAVVGAGTVLTAAEAHA</sequence>
<comment type="pathway">
    <text evidence="1">Carbohydrate acid metabolism.</text>
</comment>
<dbReference type="AlphaFoldDB" id="A0A933SE10"/>
<evidence type="ECO:0000256" key="5">
    <source>
        <dbReference type="ARBA" id="ARBA00023277"/>
    </source>
</evidence>
<feature type="non-terminal residue" evidence="6">
    <location>
        <position position="77"/>
    </location>
</feature>
<dbReference type="EMBL" id="JACRIW010000060">
    <property type="protein sequence ID" value="MBI5169641.1"/>
    <property type="molecule type" value="Genomic_DNA"/>
</dbReference>
<evidence type="ECO:0000313" key="6">
    <source>
        <dbReference type="EMBL" id="MBI5169641.1"/>
    </source>
</evidence>
<evidence type="ECO:0000256" key="3">
    <source>
        <dbReference type="ARBA" id="ARBA00011233"/>
    </source>
</evidence>
<dbReference type="PANTHER" id="PTHR30246:SF1">
    <property type="entry name" value="2-DEHYDRO-3-DEOXY-6-PHOSPHOGALACTONATE ALDOLASE-RELATED"/>
    <property type="match status" value="1"/>
</dbReference>
<keyword evidence="5" id="KW-0119">Carbohydrate metabolism</keyword>
<comment type="similarity">
    <text evidence="2">Belongs to the KHG/KDPG aldolase family.</text>
</comment>
<dbReference type="PANTHER" id="PTHR30246">
    <property type="entry name" value="2-KETO-3-DEOXY-6-PHOSPHOGLUCONATE ALDOLASE"/>
    <property type="match status" value="1"/>
</dbReference>
<evidence type="ECO:0000256" key="2">
    <source>
        <dbReference type="ARBA" id="ARBA00006906"/>
    </source>
</evidence>
<dbReference type="SUPFAM" id="SSF51569">
    <property type="entry name" value="Aldolase"/>
    <property type="match status" value="1"/>
</dbReference>
<dbReference type="GO" id="GO:0016829">
    <property type="term" value="F:lyase activity"/>
    <property type="evidence" value="ECO:0007669"/>
    <property type="project" value="UniProtKB-KW"/>
</dbReference>
<evidence type="ECO:0008006" key="8">
    <source>
        <dbReference type="Google" id="ProtNLM"/>
    </source>
</evidence>
<reference evidence="6" key="1">
    <citation type="submission" date="2020-07" db="EMBL/GenBank/DDBJ databases">
        <title>Huge and variable diversity of episymbiotic CPR bacteria and DPANN archaea in groundwater ecosystems.</title>
        <authorList>
            <person name="He C.Y."/>
            <person name="Keren R."/>
            <person name="Whittaker M."/>
            <person name="Farag I.F."/>
            <person name="Doudna J."/>
            <person name="Cate J.H.D."/>
            <person name="Banfield J.F."/>
        </authorList>
    </citation>
    <scope>NUCLEOTIDE SEQUENCE</scope>
    <source>
        <strain evidence="6">NC_groundwater_1813_Pr3_B-0.1um_71_17</strain>
    </source>
</reference>
<evidence type="ECO:0000313" key="7">
    <source>
        <dbReference type="Proteomes" id="UP000696931"/>
    </source>
</evidence>
<organism evidence="6 7">
    <name type="scientific">Eiseniibacteriota bacterium</name>
    <dbReference type="NCBI Taxonomy" id="2212470"/>
    <lineage>
        <taxon>Bacteria</taxon>
        <taxon>Candidatus Eiseniibacteriota</taxon>
    </lineage>
</organism>
<gene>
    <name evidence="6" type="ORF">HZA61_09150</name>
</gene>
<dbReference type="InterPro" id="IPR000887">
    <property type="entry name" value="Aldlse_KDPG_KHG"/>
</dbReference>
<comment type="caution">
    <text evidence="6">The sequence shown here is derived from an EMBL/GenBank/DDBJ whole genome shotgun (WGS) entry which is preliminary data.</text>
</comment>
<dbReference type="Gene3D" id="3.20.20.70">
    <property type="entry name" value="Aldolase class I"/>
    <property type="match status" value="1"/>
</dbReference>
<proteinExistence type="inferred from homology"/>
<name>A0A933SE10_UNCEI</name>
<accession>A0A933SE10</accession>
<evidence type="ECO:0000256" key="4">
    <source>
        <dbReference type="ARBA" id="ARBA00023239"/>
    </source>
</evidence>
<dbReference type="Pfam" id="PF01081">
    <property type="entry name" value="Aldolase"/>
    <property type="match status" value="1"/>
</dbReference>
<evidence type="ECO:0000256" key="1">
    <source>
        <dbReference type="ARBA" id="ARBA00004761"/>
    </source>
</evidence>
<dbReference type="Proteomes" id="UP000696931">
    <property type="component" value="Unassembled WGS sequence"/>
</dbReference>
<dbReference type="InterPro" id="IPR013785">
    <property type="entry name" value="Aldolase_TIM"/>
</dbReference>
<keyword evidence="4" id="KW-0456">Lyase</keyword>